<protein>
    <submittedName>
        <fullName evidence="2">Uncharacterized protein</fullName>
    </submittedName>
</protein>
<feature type="transmembrane region" description="Helical" evidence="1">
    <location>
        <begin position="9"/>
        <end position="29"/>
    </location>
</feature>
<accession>A0A0A2WK82</accession>
<comment type="caution">
    <text evidence="2">The sequence shown here is derived from an EMBL/GenBank/DDBJ whole genome shotgun (WGS) entry which is preliminary data.</text>
</comment>
<evidence type="ECO:0000313" key="3">
    <source>
        <dbReference type="Proteomes" id="UP000030518"/>
    </source>
</evidence>
<name>A0A0A2WK82_9GAMM</name>
<sequence length="39" mass="4090">MSNAYDQAIILTSGAGFVLFAWGGAMLVWTSRLKPTASG</sequence>
<reference evidence="2 3" key="1">
    <citation type="submission" date="2014-09" db="EMBL/GenBank/DDBJ databases">
        <title>Genome sequences of Lysobacter dokdonensis DS-58.</title>
        <authorList>
            <person name="Kim J.F."/>
            <person name="Kwak M.-J."/>
        </authorList>
    </citation>
    <scope>NUCLEOTIDE SEQUENCE [LARGE SCALE GENOMIC DNA]</scope>
    <source>
        <strain evidence="2 3">DS-58</strain>
    </source>
</reference>
<evidence type="ECO:0000256" key="1">
    <source>
        <dbReference type="SAM" id="Phobius"/>
    </source>
</evidence>
<keyword evidence="1" id="KW-0812">Transmembrane</keyword>
<proteinExistence type="predicted"/>
<dbReference type="AlphaFoldDB" id="A0A0A2WK82"/>
<gene>
    <name evidence="2" type="ORF">LF41_1138</name>
</gene>
<dbReference type="Proteomes" id="UP000030518">
    <property type="component" value="Unassembled WGS sequence"/>
</dbReference>
<dbReference type="EMBL" id="JRKJ01000002">
    <property type="protein sequence ID" value="KGQ20601.1"/>
    <property type="molecule type" value="Genomic_DNA"/>
</dbReference>
<keyword evidence="1" id="KW-1133">Transmembrane helix</keyword>
<organism evidence="2 3">
    <name type="scientific">Lysobacter dokdonensis DS-58</name>
    <dbReference type="NCBI Taxonomy" id="1300345"/>
    <lineage>
        <taxon>Bacteria</taxon>
        <taxon>Pseudomonadati</taxon>
        <taxon>Pseudomonadota</taxon>
        <taxon>Gammaproteobacteria</taxon>
        <taxon>Lysobacterales</taxon>
        <taxon>Lysobacteraceae</taxon>
        <taxon>Noviluteimonas</taxon>
    </lineage>
</organism>
<keyword evidence="3" id="KW-1185">Reference proteome</keyword>
<evidence type="ECO:0000313" key="2">
    <source>
        <dbReference type="EMBL" id="KGQ20601.1"/>
    </source>
</evidence>
<keyword evidence="1" id="KW-0472">Membrane</keyword>